<evidence type="ECO:0000256" key="7">
    <source>
        <dbReference type="ARBA" id="ARBA00022989"/>
    </source>
</evidence>
<evidence type="ECO:0000256" key="2">
    <source>
        <dbReference type="ARBA" id="ARBA00009477"/>
    </source>
</evidence>
<comment type="subcellular location">
    <subcellularLocation>
        <location evidence="1">Cell inner membrane</location>
        <topology evidence="1">Single-pass membrane protein</topology>
    </subcellularLocation>
</comment>
<dbReference type="NCBIfam" id="TIGR01843">
    <property type="entry name" value="type_I_hlyD"/>
    <property type="match status" value="1"/>
</dbReference>
<name>A0A3B0TZL6_9ZZZZ</name>
<evidence type="ECO:0000256" key="8">
    <source>
        <dbReference type="ARBA" id="ARBA00023136"/>
    </source>
</evidence>
<reference evidence="14" key="1">
    <citation type="submission" date="2018-06" db="EMBL/GenBank/DDBJ databases">
        <authorList>
            <person name="Zhirakovskaya E."/>
        </authorList>
    </citation>
    <scope>NUCLEOTIDE SEQUENCE</scope>
</reference>
<dbReference type="AlphaFoldDB" id="A0A3B0TZL6"/>
<dbReference type="PRINTS" id="PR01490">
    <property type="entry name" value="RTXTOXIND"/>
</dbReference>
<feature type="domain" description="AprE-like long alpha-helical hairpin" evidence="12">
    <location>
        <begin position="118"/>
        <end position="301"/>
    </location>
</feature>
<evidence type="ECO:0000256" key="10">
    <source>
        <dbReference type="SAM" id="MobiDB-lite"/>
    </source>
</evidence>
<evidence type="ECO:0000259" key="12">
    <source>
        <dbReference type="Pfam" id="PF25994"/>
    </source>
</evidence>
<dbReference type="InterPro" id="IPR050739">
    <property type="entry name" value="MFP"/>
</dbReference>
<proteinExistence type="inferred from homology"/>
<keyword evidence="8 11" id="KW-0472">Membrane</keyword>
<evidence type="ECO:0000256" key="11">
    <source>
        <dbReference type="SAM" id="Phobius"/>
    </source>
</evidence>
<evidence type="ECO:0000256" key="1">
    <source>
        <dbReference type="ARBA" id="ARBA00004377"/>
    </source>
</evidence>
<keyword evidence="3" id="KW-0813">Transport</keyword>
<keyword evidence="5" id="KW-0997">Cell inner membrane</keyword>
<dbReference type="Pfam" id="PF25994">
    <property type="entry name" value="HH_AprE"/>
    <property type="match status" value="1"/>
</dbReference>
<feature type="domain" description="AprE-like beta-barrel" evidence="13">
    <location>
        <begin position="344"/>
        <end position="429"/>
    </location>
</feature>
<protein>
    <submittedName>
        <fullName evidence="14">Uncharacterized protein</fullName>
    </submittedName>
</protein>
<evidence type="ECO:0000256" key="5">
    <source>
        <dbReference type="ARBA" id="ARBA00022519"/>
    </source>
</evidence>
<feature type="compositionally biased region" description="Polar residues" evidence="10">
    <location>
        <begin position="1"/>
        <end position="20"/>
    </location>
</feature>
<dbReference type="InterPro" id="IPR058781">
    <property type="entry name" value="HH_AprE-like"/>
</dbReference>
<dbReference type="PANTHER" id="PTHR30386:SF26">
    <property type="entry name" value="TRANSPORT PROTEIN COMB"/>
    <property type="match status" value="1"/>
</dbReference>
<gene>
    <name evidence="14" type="ORF">MNBD_ALPHA11-1152</name>
</gene>
<organism evidence="14">
    <name type="scientific">hydrothermal vent metagenome</name>
    <dbReference type="NCBI Taxonomy" id="652676"/>
    <lineage>
        <taxon>unclassified sequences</taxon>
        <taxon>metagenomes</taxon>
        <taxon>ecological metagenomes</taxon>
    </lineage>
</organism>
<keyword evidence="4" id="KW-1003">Cell membrane</keyword>
<comment type="similarity">
    <text evidence="2">Belongs to the membrane fusion protein (MFP) (TC 8.A.1) family.</text>
</comment>
<dbReference type="PANTHER" id="PTHR30386">
    <property type="entry name" value="MEMBRANE FUSION SUBUNIT OF EMRAB-TOLC MULTIDRUG EFFLUX PUMP"/>
    <property type="match status" value="1"/>
</dbReference>
<dbReference type="Pfam" id="PF26002">
    <property type="entry name" value="Beta-barrel_AprE"/>
    <property type="match status" value="1"/>
</dbReference>
<dbReference type="GO" id="GO:0015031">
    <property type="term" value="P:protein transport"/>
    <property type="evidence" value="ECO:0007669"/>
    <property type="project" value="InterPro"/>
</dbReference>
<evidence type="ECO:0000256" key="3">
    <source>
        <dbReference type="ARBA" id="ARBA00022448"/>
    </source>
</evidence>
<accession>A0A3B0TZL6</accession>
<dbReference type="EMBL" id="UOEQ01000029">
    <property type="protein sequence ID" value="VAW13984.1"/>
    <property type="molecule type" value="Genomic_DNA"/>
</dbReference>
<feature type="region of interest" description="Disordered" evidence="10">
    <location>
        <begin position="1"/>
        <end position="23"/>
    </location>
</feature>
<evidence type="ECO:0000256" key="9">
    <source>
        <dbReference type="SAM" id="Coils"/>
    </source>
</evidence>
<feature type="coiled-coil region" evidence="9">
    <location>
        <begin position="193"/>
        <end position="301"/>
    </location>
</feature>
<dbReference type="SUPFAM" id="SSF56954">
    <property type="entry name" value="Outer membrane efflux proteins (OEP)"/>
    <property type="match status" value="1"/>
</dbReference>
<evidence type="ECO:0000313" key="14">
    <source>
        <dbReference type="EMBL" id="VAW13984.1"/>
    </source>
</evidence>
<dbReference type="GO" id="GO:0005886">
    <property type="term" value="C:plasma membrane"/>
    <property type="evidence" value="ECO:0007669"/>
    <property type="project" value="UniProtKB-SubCell"/>
</dbReference>
<feature type="transmembrane region" description="Helical" evidence="11">
    <location>
        <begin position="40"/>
        <end position="58"/>
    </location>
</feature>
<evidence type="ECO:0000256" key="4">
    <source>
        <dbReference type="ARBA" id="ARBA00022475"/>
    </source>
</evidence>
<keyword evidence="9" id="KW-0175">Coiled coil</keyword>
<evidence type="ECO:0000256" key="6">
    <source>
        <dbReference type="ARBA" id="ARBA00022692"/>
    </source>
</evidence>
<sequence>MQSAFSASDLQKPSPANDQASLPPGIGIFPRRIDQIGKSANGMFVSVVAIGFIAFFAWSSTTSIDKVTRASGKVIPTEQNQNIQHMEGGIISQILVFEGQQVSKGDILVRVENSFNLAELEQIKLELLAQELRMARLDAEASGLLEFAVDPQKFPTNSEIVSSEIQIFARRQANLNEQLLIVTDQARQQSLGLSELETRLINKQREYELSDETVQSMRGLVAAGAASRNNLLDRESQLQRIQTQLDDLEFQIPQFQTGLSELIRRRTEIELNFRSTAENNRSQAQIAIAKLKESISAMNDRSRRTNVIAPIDGRINRLLVSTVGGVVQPGQTLVQIVPANMSIAVEARISPRDRADIYPGLSSVIKISAYDYSIYGGLEGKIIEISPDALQDEFGQPYFRVRIEADAQAFGPNEPVVPGMLAEVNVLTGSNTVLDFLLKPVRRLKENAFRQ</sequence>
<dbReference type="SUPFAM" id="SSF111369">
    <property type="entry name" value="HlyD-like secretion proteins"/>
    <property type="match status" value="1"/>
</dbReference>
<evidence type="ECO:0000259" key="13">
    <source>
        <dbReference type="Pfam" id="PF26002"/>
    </source>
</evidence>
<dbReference type="InterPro" id="IPR058982">
    <property type="entry name" value="Beta-barrel_AprE"/>
</dbReference>
<dbReference type="InterPro" id="IPR010129">
    <property type="entry name" value="T1SS_HlyD"/>
</dbReference>
<keyword evidence="6 11" id="KW-0812">Transmembrane</keyword>
<dbReference type="Gene3D" id="2.40.30.170">
    <property type="match status" value="1"/>
</dbReference>
<keyword evidence="7 11" id="KW-1133">Transmembrane helix</keyword>